<evidence type="ECO:0000256" key="3">
    <source>
        <dbReference type="ARBA" id="ARBA00022642"/>
    </source>
</evidence>
<evidence type="ECO:0000256" key="9">
    <source>
        <dbReference type="ARBA" id="ARBA00048721"/>
    </source>
</evidence>
<protein>
    <recommendedName>
        <fullName evidence="10">Probable nicotinate-nucleotide adenylyltransferase</fullName>
        <ecNumber evidence="10">2.7.7.18</ecNumber>
    </recommendedName>
    <alternativeName>
        <fullName evidence="10">Deamido-NAD(+) diphosphorylase</fullName>
    </alternativeName>
    <alternativeName>
        <fullName evidence="10">Deamido-NAD(+) pyrophosphorylase</fullName>
    </alternativeName>
    <alternativeName>
        <fullName evidence="10">Nicotinate mononucleotide adenylyltransferase</fullName>
        <shortName evidence="10">NaMN adenylyltransferase</shortName>
    </alternativeName>
</protein>
<organism evidence="12 13">
    <name type="scientific">Diplocloster modestus</name>
    <dbReference type="NCBI Taxonomy" id="2850322"/>
    <lineage>
        <taxon>Bacteria</taxon>
        <taxon>Bacillati</taxon>
        <taxon>Bacillota</taxon>
        <taxon>Clostridia</taxon>
        <taxon>Lachnospirales</taxon>
        <taxon>Lachnospiraceae</taxon>
        <taxon>Diplocloster</taxon>
    </lineage>
</organism>
<comment type="function">
    <text evidence="1 10">Catalyzes the reversible adenylation of nicotinate mononucleotide (NaMN) to nicotinic acid adenine dinucleotide (NaAD).</text>
</comment>
<dbReference type="GO" id="GO:0004515">
    <property type="term" value="F:nicotinate-nucleotide adenylyltransferase activity"/>
    <property type="evidence" value="ECO:0007669"/>
    <property type="project" value="UniProtKB-EC"/>
</dbReference>
<dbReference type="HAMAP" id="MF_00244">
    <property type="entry name" value="NaMN_adenylyltr"/>
    <property type="match status" value="1"/>
</dbReference>
<keyword evidence="3 10" id="KW-0662">Pyridine nucleotide biosynthesis</keyword>
<dbReference type="EC" id="2.7.7.18" evidence="10"/>
<dbReference type="SUPFAM" id="SSF52374">
    <property type="entry name" value="Nucleotidylyl transferase"/>
    <property type="match status" value="1"/>
</dbReference>
<keyword evidence="7 10" id="KW-0067">ATP-binding</keyword>
<evidence type="ECO:0000256" key="6">
    <source>
        <dbReference type="ARBA" id="ARBA00022741"/>
    </source>
</evidence>
<reference evidence="12 13" key="1">
    <citation type="submission" date="2021-06" db="EMBL/GenBank/DDBJ databases">
        <title>Description of novel taxa of the family Lachnospiraceae.</title>
        <authorList>
            <person name="Chaplin A.V."/>
            <person name="Sokolova S.R."/>
            <person name="Pikina A.P."/>
            <person name="Korzhanova M."/>
            <person name="Belova V."/>
            <person name="Korostin D."/>
            <person name="Efimov B.A."/>
        </authorList>
    </citation>
    <scope>NUCLEOTIDE SEQUENCE [LARGE SCALE GENOMIC DNA]</scope>
    <source>
        <strain evidence="12 13">ASD4241</strain>
    </source>
</reference>
<gene>
    <name evidence="10 12" type="primary">nadD</name>
    <name evidence="12" type="ORF">KTH90_14355</name>
</gene>
<evidence type="ECO:0000256" key="10">
    <source>
        <dbReference type="HAMAP-Rule" id="MF_00244"/>
    </source>
</evidence>
<dbReference type="InterPro" id="IPR014729">
    <property type="entry name" value="Rossmann-like_a/b/a_fold"/>
</dbReference>
<accession>A0ABS6K9M7</accession>
<keyword evidence="13" id="KW-1185">Reference proteome</keyword>
<evidence type="ECO:0000256" key="1">
    <source>
        <dbReference type="ARBA" id="ARBA00002324"/>
    </source>
</evidence>
<evidence type="ECO:0000256" key="5">
    <source>
        <dbReference type="ARBA" id="ARBA00022695"/>
    </source>
</evidence>
<dbReference type="RefSeq" id="WP_158353956.1">
    <property type="nucleotide sequence ID" value="NZ_JAHQCX010000009.1"/>
</dbReference>
<comment type="caution">
    <text evidence="12">The sequence shown here is derived from an EMBL/GenBank/DDBJ whole genome shotgun (WGS) entry which is preliminary data.</text>
</comment>
<comment type="similarity">
    <text evidence="10">Belongs to the NadD family.</text>
</comment>
<dbReference type="NCBIfam" id="TIGR00482">
    <property type="entry name" value="nicotinate (nicotinamide) nucleotide adenylyltransferase"/>
    <property type="match status" value="1"/>
</dbReference>
<evidence type="ECO:0000313" key="13">
    <source>
        <dbReference type="Proteomes" id="UP001314681"/>
    </source>
</evidence>
<dbReference type="PANTHER" id="PTHR39321">
    <property type="entry name" value="NICOTINATE-NUCLEOTIDE ADENYLYLTRANSFERASE-RELATED"/>
    <property type="match status" value="1"/>
</dbReference>
<keyword evidence="6 10" id="KW-0547">Nucleotide-binding</keyword>
<evidence type="ECO:0000256" key="2">
    <source>
        <dbReference type="ARBA" id="ARBA00005019"/>
    </source>
</evidence>
<name>A0ABS6K9M7_9FIRM</name>
<feature type="domain" description="Cytidyltransferase-like" evidence="11">
    <location>
        <begin position="13"/>
        <end position="180"/>
    </location>
</feature>
<dbReference type="InterPro" id="IPR005248">
    <property type="entry name" value="NadD/NMNAT"/>
</dbReference>
<dbReference type="PANTHER" id="PTHR39321:SF3">
    <property type="entry name" value="PHOSPHOPANTETHEINE ADENYLYLTRANSFERASE"/>
    <property type="match status" value="1"/>
</dbReference>
<dbReference type="Pfam" id="PF01467">
    <property type="entry name" value="CTP_transf_like"/>
    <property type="match status" value="1"/>
</dbReference>
<sequence length="210" mass="24656">MILGQAPHKKIGIMGGTFDPIHIGHLIIAEQAYDQYGLEKILVMPNGNPPHKKETLYTPIRHRIQMVQLAISDNRHFELSLIEAERNGYSYTFETLEFLKNINPHVEYYFIMGADSLFDFETWREPASICENCTVLAATRYNLKNPELQKQVEYLSSKFNGSFELLKTPNIDISSHMLRRMVEEHKSIQYYVPPDVERYIYRNHLYQTER</sequence>
<evidence type="ECO:0000256" key="7">
    <source>
        <dbReference type="ARBA" id="ARBA00022840"/>
    </source>
</evidence>
<keyword evidence="4 10" id="KW-0808">Transferase</keyword>
<evidence type="ECO:0000259" key="11">
    <source>
        <dbReference type="Pfam" id="PF01467"/>
    </source>
</evidence>
<evidence type="ECO:0000256" key="8">
    <source>
        <dbReference type="ARBA" id="ARBA00023027"/>
    </source>
</evidence>
<dbReference type="CDD" id="cd02165">
    <property type="entry name" value="NMNAT"/>
    <property type="match status" value="1"/>
</dbReference>
<evidence type="ECO:0000313" key="12">
    <source>
        <dbReference type="EMBL" id="MBU9727197.1"/>
    </source>
</evidence>
<evidence type="ECO:0000256" key="4">
    <source>
        <dbReference type="ARBA" id="ARBA00022679"/>
    </source>
</evidence>
<dbReference type="Proteomes" id="UP001314681">
    <property type="component" value="Unassembled WGS sequence"/>
</dbReference>
<proteinExistence type="inferred from homology"/>
<dbReference type="Gene3D" id="3.40.50.620">
    <property type="entry name" value="HUPs"/>
    <property type="match status" value="1"/>
</dbReference>
<comment type="pathway">
    <text evidence="2 10">Cofactor biosynthesis; NAD(+) biosynthesis; deamido-NAD(+) from nicotinate D-ribonucleotide: step 1/1.</text>
</comment>
<keyword evidence="5 10" id="KW-0548">Nucleotidyltransferase</keyword>
<dbReference type="NCBIfam" id="NF000840">
    <property type="entry name" value="PRK00071.1-3"/>
    <property type="match status" value="1"/>
</dbReference>
<dbReference type="NCBIfam" id="TIGR00125">
    <property type="entry name" value="cyt_tran_rel"/>
    <property type="match status" value="1"/>
</dbReference>
<dbReference type="EMBL" id="JAHQCX010000009">
    <property type="protein sequence ID" value="MBU9727197.1"/>
    <property type="molecule type" value="Genomic_DNA"/>
</dbReference>
<comment type="catalytic activity">
    <reaction evidence="9 10">
        <text>nicotinate beta-D-ribonucleotide + ATP + H(+) = deamido-NAD(+) + diphosphate</text>
        <dbReference type="Rhea" id="RHEA:22860"/>
        <dbReference type="ChEBI" id="CHEBI:15378"/>
        <dbReference type="ChEBI" id="CHEBI:30616"/>
        <dbReference type="ChEBI" id="CHEBI:33019"/>
        <dbReference type="ChEBI" id="CHEBI:57502"/>
        <dbReference type="ChEBI" id="CHEBI:58437"/>
        <dbReference type="EC" id="2.7.7.18"/>
    </reaction>
</comment>
<dbReference type="InterPro" id="IPR004821">
    <property type="entry name" value="Cyt_trans-like"/>
</dbReference>
<keyword evidence="8 10" id="KW-0520">NAD</keyword>